<evidence type="ECO:0000256" key="6">
    <source>
        <dbReference type="ARBA" id="ARBA00022679"/>
    </source>
</evidence>
<comment type="pathway">
    <text evidence="2 11">Amino-acid biosynthesis; L-valine biosynthesis; L-valine from pyruvate: step 1/4.</text>
</comment>
<dbReference type="EMBL" id="NRRY01000001">
    <property type="protein sequence ID" value="MBK1616887.1"/>
    <property type="molecule type" value="Genomic_DNA"/>
</dbReference>
<comment type="cofactor">
    <cofactor evidence="11">
        <name>thiamine diphosphate</name>
        <dbReference type="ChEBI" id="CHEBI:58937"/>
    </cofactor>
    <text evidence="11">Binds 1 thiamine pyrophosphate per subunit.</text>
</comment>
<dbReference type="InterPro" id="IPR029061">
    <property type="entry name" value="THDP-binding"/>
</dbReference>
<keyword evidence="9 11" id="KW-0786">Thiamine pyrophosphate</keyword>
<dbReference type="SUPFAM" id="SSF52467">
    <property type="entry name" value="DHS-like NAD/FAD-binding domain"/>
    <property type="match status" value="1"/>
</dbReference>
<evidence type="ECO:0000256" key="5">
    <source>
        <dbReference type="ARBA" id="ARBA00022605"/>
    </source>
</evidence>
<dbReference type="NCBIfam" id="TIGR00118">
    <property type="entry name" value="acolac_lg"/>
    <property type="match status" value="1"/>
</dbReference>
<dbReference type="InterPro" id="IPR029035">
    <property type="entry name" value="DHS-like_NAD/FAD-binding_dom"/>
</dbReference>
<comment type="catalytic activity">
    <reaction evidence="11">
        <text>2 pyruvate + H(+) = (2S)-2-acetolactate + CO2</text>
        <dbReference type="Rhea" id="RHEA:25249"/>
        <dbReference type="ChEBI" id="CHEBI:15361"/>
        <dbReference type="ChEBI" id="CHEBI:15378"/>
        <dbReference type="ChEBI" id="CHEBI:16526"/>
        <dbReference type="ChEBI" id="CHEBI:58476"/>
        <dbReference type="EC" id="2.2.1.6"/>
    </reaction>
</comment>
<dbReference type="GO" id="GO:0009097">
    <property type="term" value="P:isoleucine biosynthetic process"/>
    <property type="evidence" value="ECO:0007669"/>
    <property type="project" value="TreeGrafter"/>
</dbReference>
<dbReference type="GO" id="GO:0050660">
    <property type="term" value="F:flavin adenine dinucleotide binding"/>
    <property type="evidence" value="ECO:0007669"/>
    <property type="project" value="InterPro"/>
</dbReference>
<dbReference type="SUPFAM" id="SSF52518">
    <property type="entry name" value="Thiamin diphosphate-binding fold (THDP-binding)"/>
    <property type="match status" value="2"/>
</dbReference>
<feature type="domain" description="Thiamine pyrophosphate enzyme TPP-binding" evidence="13">
    <location>
        <begin position="389"/>
        <end position="556"/>
    </location>
</feature>
<keyword evidence="16" id="KW-1185">Reference proteome</keyword>
<evidence type="ECO:0000256" key="2">
    <source>
        <dbReference type="ARBA" id="ARBA00005025"/>
    </source>
</evidence>
<comment type="pathway">
    <text evidence="1 11">Amino-acid biosynthesis; L-isoleucine biosynthesis; L-isoleucine from 2-oxobutanoate: step 1/4.</text>
</comment>
<dbReference type="Gene3D" id="3.40.50.970">
    <property type="match status" value="2"/>
</dbReference>
<name>A0A9X0W4M4_9GAMM</name>
<protein>
    <recommendedName>
        <fullName evidence="4 11">Acetolactate synthase</fullName>
        <ecNumber evidence="4 11">2.2.1.6</ecNumber>
    </recommendedName>
</protein>
<dbReference type="CDD" id="cd07035">
    <property type="entry name" value="TPP_PYR_POX_like"/>
    <property type="match status" value="1"/>
</dbReference>
<evidence type="ECO:0000259" key="12">
    <source>
        <dbReference type="Pfam" id="PF00205"/>
    </source>
</evidence>
<comment type="cofactor">
    <cofactor evidence="11">
        <name>Mg(2+)</name>
        <dbReference type="ChEBI" id="CHEBI:18420"/>
    </cofactor>
    <text evidence="11">Binds 1 Mg(2+) ion per subunit.</text>
</comment>
<dbReference type="RefSeq" id="WP_200236295.1">
    <property type="nucleotide sequence ID" value="NZ_NRRY01000001.1"/>
</dbReference>
<dbReference type="InterPro" id="IPR045229">
    <property type="entry name" value="TPP_enz"/>
</dbReference>
<dbReference type="GO" id="GO:0003984">
    <property type="term" value="F:acetolactate synthase activity"/>
    <property type="evidence" value="ECO:0007669"/>
    <property type="project" value="UniProtKB-EC"/>
</dbReference>
<dbReference type="Gene3D" id="3.40.50.1220">
    <property type="entry name" value="TPP-binding domain"/>
    <property type="match status" value="1"/>
</dbReference>
<gene>
    <name evidence="15" type="primary">ilvB</name>
    <name evidence="15" type="ORF">CKO42_00145</name>
</gene>
<dbReference type="PROSITE" id="PS00187">
    <property type="entry name" value="TPP_ENZYMES"/>
    <property type="match status" value="1"/>
</dbReference>
<comment type="caution">
    <text evidence="15">The sequence shown here is derived from an EMBL/GenBank/DDBJ whole genome shotgun (WGS) entry which is preliminary data.</text>
</comment>
<dbReference type="GO" id="GO:0009099">
    <property type="term" value="P:L-valine biosynthetic process"/>
    <property type="evidence" value="ECO:0007669"/>
    <property type="project" value="TreeGrafter"/>
</dbReference>
<dbReference type="InterPro" id="IPR000399">
    <property type="entry name" value="TPP-bd_CS"/>
</dbReference>
<dbReference type="Proteomes" id="UP001138768">
    <property type="component" value="Unassembled WGS sequence"/>
</dbReference>
<dbReference type="InterPro" id="IPR012001">
    <property type="entry name" value="Thiamin_PyroP_enz_TPP-bd_dom"/>
</dbReference>
<evidence type="ECO:0000256" key="8">
    <source>
        <dbReference type="ARBA" id="ARBA00022842"/>
    </source>
</evidence>
<evidence type="ECO:0000256" key="10">
    <source>
        <dbReference type="ARBA" id="ARBA00023304"/>
    </source>
</evidence>
<evidence type="ECO:0000256" key="11">
    <source>
        <dbReference type="RuleBase" id="RU003591"/>
    </source>
</evidence>
<dbReference type="InterPro" id="IPR039368">
    <property type="entry name" value="AHAS_TPP"/>
</dbReference>
<evidence type="ECO:0000256" key="4">
    <source>
        <dbReference type="ARBA" id="ARBA00013145"/>
    </source>
</evidence>
<evidence type="ECO:0000256" key="9">
    <source>
        <dbReference type="ARBA" id="ARBA00023052"/>
    </source>
</evidence>
<keyword evidence="8 11" id="KW-0460">Magnesium</keyword>
<dbReference type="CDD" id="cd02015">
    <property type="entry name" value="TPP_AHAS"/>
    <property type="match status" value="1"/>
</dbReference>
<evidence type="ECO:0000259" key="14">
    <source>
        <dbReference type="Pfam" id="PF02776"/>
    </source>
</evidence>
<dbReference type="GO" id="GO:0005948">
    <property type="term" value="C:acetolactate synthase complex"/>
    <property type="evidence" value="ECO:0007669"/>
    <property type="project" value="TreeGrafter"/>
</dbReference>
<dbReference type="EC" id="2.2.1.6" evidence="4 11"/>
<evidence type="ECO:0000313" key="15">
    <source>
        <dbReference type="EMBL" id="MBK1616887.1"/>
    </source>
</evidence>
<sequence>MNTPVRLHPTGAALLFDVLRDLGVDVIFGHTGGAVIPLHVELNKRMRRGEPVPRFVLCRQEGGAGHAAEGYARASGRVGVALATSGPGSTNLATPIADAYKDSVPTVFITGQVPSHAIGSDAFQEVDTVGFTRPISKHNYLVRDVGDLEWVLREAFALAQQGRPGPVVVDICKDVQLTQCMKARPARRRHRPEVPFETERADAILDALCSAERPVIKAGGGIIHAGAAAALCRFAERFEVPVTTTFNALGAVPFDAPYYLGMPGMHGSVPANYALRDADLILTLGGRFDDRVAVKDFALGKRIAHVDIDPSEIDKVIKTDLHLIASLSVFLDHALASTRHARHPHWLAQVVDWRQQLPLPFGSGDYIKPQAVVDTLSELTAGNATLVTGVGQHQMWSAQYYRFQRPRQWISSGGLGTMGFGLPAAIGAWYAAPDLPVVLIDGDGSFQMNIQELATVVANAIPLKMFVLNNSFLGMVRQWEDMMDAGHHYETCLARREDCDPHCTKIDQTCRRQLPNLLGLKYVYQRLETLRVKDPQDLRAVLDQALALPGPVLVDVWVDKTEDVLPMVLPGGRLDTMIES</sequence>
<evidence type="ECO:0000259" key="13">
    <source>
        <dbReference type="Pfam" id="PF02775"/>
    </source>
</evidence>
<accession>A0A9X0W4M4</accession>
<dbReference type="Pfam" id="PF00205">
    <property type="entry name" value="TPP_enzyme_M"/>
    <property type="match status" value="1"/>
</dbReference>
<keyword evidence="10 11" id="KW-0100">Branched-chain amino acid biosynthesis</keyword>
<dbReference type="FunFam" id="3.40.50.970:FF:000007">
    <property type="entry name" value="Acetolactate synthase"/>
    <property type="match status" value="1"/>
</dbReference>
<comment type="similarity">
    <text evidence="3 11">Belongs to the TPP enzyme family.</text>
</comment>
<keyword evidence="7 11" id="KW-0479">Metal-binding</keyword>
<dbReference type="PANTHER" id="PTHR18968">
    <property type="entry name" value="THIAMINE PYROPHOSPHATE ENZYMES"/>
    <property type="match status" value="1"/>
</dbReference>
<dbReference type="AlphaFoldDB" id="A0A9X0W4M4"/>
<dbReference type="GO" id="GO:0000287">
    <property type="term" value="F:magnesium ion binding"/>
    <property type="evidence" value="ECO:0007669"/>
    <property type="project" value="UniProtKB-UniRule"/>
</dbReference>
<proteinExistence type="inferred from homology"/>
<evidence type="ECO:0000256" key="7">
    <source>
        <dbReference type="ARBA" id="ARBA00022723"/>
    </source>
</evidence>
<dbReference type="Pfam" id="PF02775">
    <property type="entry name" value="TPP_enzyme_C"/>
    <property type="match status" value="1"/>
</dbReference>
<dbReference type="GO" id="GO:0030976">
    <property type="term" value="F:thiamine pyrophosphate binding"/>
    <property type="evidence" value="ECO:0007669"/>
    <property type="project" value="UniProtKB-UniRule"/>
</dbReference>
<dbReference type="InterPro" id="IPR011766">
    <property type="entry name" value="TPP_enzyme_TPP-bd"/>
</dbReference>
<dbReference type="InterPro" id="IPR012000">
    <property type="entry name" value="Thiamin_PyroP_enz_cen_dom"/>
</dbReference>
<keyword evidence="6 11" id="KW-0808">Transferase</keyword>
<dbReference type="Pfam" id="PF02776">
    <property type="entry name" value="TPP_enzyme_N"/>
    <property type="match status" value="1"/>
</dbReference>
<feature type="domain" description="Thiamine pyrophosphate enzyme central" evidence="12">
    <location>
        <begin position="202"/>
        <end position="332"/>
    </location>
</feature>
<evidence type="ECO:0000256" key="3">
    <source>
        <dbReference type="ARBA" id="ARBA00007812"/>
    </source>
</evidence>
<dbReference type="PANTHER" id="PTHR18968:SF13">
    <property type="entry name" value="ACETOLACTATE SYNTHASE CATALYTIC SUBUNIT, MITOCHONDRIAL"/>
    <property type="match status" value="1"/>
</dbReference>
<evidence type="ECO:0000313" key="16">
    <source>
        <dbReference type="Proteomes" id="UP001138768"/>
    </source>
</evidence>
<organism evidence="15 16">
    <name type="scientific">Lamprobacter modestohalophilus</name>
    <dbReference type="NCBI Taxonomy" id="1064514"/>
    <lineage>
        <taxon>Bacteria</taxon>
        <taxon>Pseudomonadati</taxon>
        <taxon>Pseudomonadota</taxon>
        <taxon>Gammaproteobacteria</taxon>
        <taxon>Chromatiales</taxon>
        <taxon>Chromatiaceae</taxon>
        <taxon>Lamprobacter</taxon>
    </lineage>
</organism>
<reference evidence="15 16" key="1">
    <citation type="journal article" date="2020" name="Microorganisms">
        <title>Osmotic Adaptation and Compatible Solute Biosynthesis of Phototrophic Bacteria as Revealed from Genome Analyses.</title>
        <authorList>
            <person name="Imhoff J.F."/>
            <person name="Rahn T."/>
            <person name="Kunzel S."/>
            <person name="Keller A."/>
            <person name="Neulinger S.C."/>
        </authorList>
    </citation>
    <scope>NUCLEOTIDE SEQUENCE [LARGE SCALE GENOMIC DNA]</scope>
    <source>
        <strain evidence="15 16">DSM 25653</strain>
    </source>
</reference>
<dbReference type="InterPro" id="IPR012846">
    <property type="entry name" value="Acetolactate_synth_lsu"/>
</dbReference>
<evidence type="ECO:0000256" key="1">
    <source>
        <dbReference type="ARBA" id="ARBA00004974"/>
    </source>
</evidence>
<keyword evidence="5 11" id="KW-0028">Amino-acid biosynthesis</keyword>
<feature type="domain" description="Thiamine pyrophosphate enzyme N-terminal TPP-binding" evidence="14">
    <location>
        <begin position="10"/>
        <end position="129"/>
    </location>
</feature>